<name>A0A9P6NFE5_9BASI</name>
<feature type="region of interest" description="Disordered" evidence="1">
    <location>
        <begin position="1"/>
        <end position="40"/>
    </location>
</feature>
<evidence type="ECO:0000313" key="2">
    <source>
        <dbReference type="EMBL" id="KAG0143013.1"/>
    </source>
</evidence>
<evidence type="ECO:0000256" key="1">
    <source>
        <dbReference type="SAM" id="MobiDB-lite"/>
    </source>
</evidence>
<dbReference type="EMBL" id="MU167331">
    <property type="protein sequence ID" value="KAG0143013.1"/>
    <property type="molecule type" value="Genomic_DNA"/>
</dbReference>
<keyword evidence="3" id="KW-1185">Reference proteome</keyword>
<dbReference type="Proteomes" id="UP000886653">
    <property type="component" value="Unassembled WGS sequence"/>
</dbReference>
<reference evidence="2" key="1">
    <citation type="submission" date="2013-11" db="EMBL/GenBank/DDBJ databases">
        <title>Genome sequence of the fusiform rust pathogen reveals effectors for host alternation and coevolution with pine.</title>
        <authorList>
            <consortium name="DOE Joint Genome Institute"/>
            <person name="Smith K."/>
            <person name="Pendleton A."/>
            <person name="Kubisiak T."/>
            <person name="Anderson C."/>
            <person name="Salamov A."/>
            <person name="Aerts A."/>
            <person name="Riley R."/>
            <person name="Clum A."/>
            <person name="Lindquist E."/>
            <person name="Ence D."/>
            <person name="Campbell M."/>
            <person name="Kronenberg Z."/>
            <person name="Feau N."/>
            <person name="Dhillon B."/>
            <person name="Hamelin R."/>
            <person name="Burleigh J."/>
            <person name="Smith J."/>
            <person name="Yandell M."/>
            <person name="Nelson C."/>
            <person name="Grigoriev I."/>
            <person name="Davis J."/>
        </authorList>
    </citation>
    <scope>NUCLEOTIDE SEQUENCE</scope>
    <source>
        <strain evidence="2">G11</strain>
    </source>
</reference>
<feature type="region of interest" description="Disordered" evidence="1">
    <location>
        <begin position="84"/>
        <end position="104"/>
    </location>
</feature>
<gene>
    <name evidence="2" type="ORF">CROQUDRAFT_96864</name>
</gene>
<evidence type="ECO:0000313" key="3">
    <source>
        <dbReference type="Proteomes" id="UP000886653"/>
    </source>
</evidence>
<proteinExistence type="predicted"/>
<sequence>MNPDRSETILDDSELVIDGSPTGPPSSEGDHQSYATCPSESIHNHTQRACEELVSTAMDLHHPAFTPFEHQVNLRKLSVTQIFRPSQHKTSSHHSDSTPTEGNLSATRTAHLAFSSQNTSSQDPLTSTCFQTIYGTNCTNSYQNKPQELFGEQSAQCPTTCGITEFGVKVHRESSEIFGGELKQEELPLNFSKCWKW</sequence>
<dbReference type="AlphaFoldDB" id="A0A9P6NFE5"/>
<protein>
    <submittedName>
        <fullName evidence="2">Uncharacterized protein</fullName>
    </submittedName>
</protein>
<accession>A0A9P6NFE5</accession>
<comment type="caution">
    <text evidence="2">The sequence shown here is derived from an EMBL/GenBank/DDBJ whole genome shotgun (WGS) entry which is preliminary data.</text>
</comment>
<organism evidence="2 3">
    <name type="scientific">Cronartium quercuum f. sp. fusiforme G11</name>
    <dbReference type="NCBI Taxonomy" id="708437"/>
    <lineage>
        <taxon>Eukaryota</taxon>
        <taxon>Fungi</taxon>
        <taxon>Dikarya</taxon>
        <taxon>Basidiomycota</taxon>
        <taxon>Pucciniomycotina</taxon>
        <taxon>Pucciniomycetes</taxon>
        <taxon>Pucciniales</taxon>
        <taxon>Coleosporiaceae</taxon>
        <taxon>Cronartium</taxon>
    </lineage>
</organism>